<dbReference type="Pfam" id="PF07603">
    <property type="entry name" value="Lcl_C"/>
    <property type="match status" value="1"/>
</dbReference>
<dbReference type="OrthoDB" id="9793251at2"/>
<keyword evidence="1" id="KW-0732">Signal</keyword>
<protein>
    <recommendedName>
        <fullName evidence="2">Lcl C-terminal domain-containing protein</fullName>
    </recommendedName>
</protein>
<evidence type="ECO:0000313" key="3">
    <source>
        <dbReference type="EMBL" id="PWI31925.1"/>
    </source>
</evidence>
<dbReference type="InterPro" id="IPR011460">
    <property type="entry name" value="Lcl_C"/>
</dbReference>
<sequence length="181" mass="20442">MAFHRRKKLWIPLLALGSVLSFTGLAHAKNAEDRQPKPNRFDVISGSLVLDKTTGLMWQRCALGQTWDGNTCAGIAAHYRWEEAVSAAGKNEEGGYHDWYLPEKEELESLIDPELTEPTIDLNAFPNNPKDMFWSSSAYVANAEHTKTTVNYLHRQKRAVGPHSVFSYARARLVRQADTKE</sequence>
<keyword evidence="4" id="KW-1185">Reference proteome</keyword>
<dbReference type="AlphaFoldDB" id="A0A2U3B5D7"/>
<feature type="chain" id="PRO_5015662315" description="Lcl C-terminal domain-containing protein" evidence="1">
    <location>
        <begin position="29"/>
        <end position="181"/>
    </location>
</feature>
<dbReference type="EMBL" id="QFWT01000013">
    <property type="protein sequence ID" value="PWI31925.1"/>
    <property type="molecule type" value="Genomic_DNA"/>
</dbReference>
<name>A0A2U3B5D7_9VIBR</name>
<dbReference type="PANTHER" id="PTHR35812">
    <property type="entry name" value="LIPOPROTEIN"/>
    <property type="match status" value="1"/>
</dbReference>
<evidence type="ECO:0000313" key="4">
    <source>
        <dbReference type="Proteomes" id="UP000245362"/>
    </source>
</evidence>
<feature type="domain" description="Lcl C-terminal" evidence="2">
    <location>
        <begin position="48"/>
        <end position="175"/>
    </location>
</feature>
<evidence type="ECO:0000259" key="2">
    <source>
        <dbReference type="Pfam" id="PF07603"/>
    </source>
</evidence>
<dbReference type="Proteomes" id="UP000245362">
    <property type="component" value="Unassembled WGS sequence"/>
</dbReference>
<dbReference type="RefSeq" id="WP_109321084.1">
    <property type="nucleotide sequence ID" value="NZ_QFWT01000013.1"/>
</dbReference>
<dbReference type="PANTHER" id="PTHR35812:SF1">
    <property type="entry name" value="LIPOPROTEIN"/>
    <property type="match status" value="1"/>
</dbReference>
<feature type="signal peptide" evidence="1">
    <location>
        <begin position="1"/>
        <end position="28"/>
    </location>
</feature>
<organism evidence="3 4">
    <name type="scientific">Vibrio albus</name>
    <dbReference type="NCBI Taxonomy" id="2200953"/>
    <lineage>
        <taxon>Bacteria</taxon>
        <taxon>Pseudomonadati</taxon>
        <taxon>Pseudomonadota</taxon>
        <taxon>Gammaproteobacteria</taxon>
        <taxon>Vibrionales</taxon>
        <taxon>Vibrionaceae</taxon>
        <taxon>Vibrio</taxon>
    </lineage>
</organism>
<comment type="caution">
    <text evidence="3">The sequence shown here is derived from an EMBL/GenBank/DDBJ whole genome shotgun (WGS) entry which is preliminary data.</text>
</comment>
<proteinExistence type="predicted"/>
<evidence type="ECO:0000256" key="1">
    <source>
        <dbReference type="SAM" id="SignalP"/>
    </source>
</evidence>
<gene>
    <name evidence="3" type="ORF">DI392_18000</name>
</gene>
<reference evidence="3 4" key="1">
    <citation type="submission" date="2018-05" db="EMBL/GenBank/DDBJ databases">
        <title>Vibrio limimaris sp. nov., isolated from marine sediment.</title>
        <authorList>
            <person name="Li C.-M."/>
        </authorList>
    </citation>
    <scope>NUCLEOTIDE SEQUENCE [LARGE SCALE GENOMIC DNA]</scope>
    <source>
        <strain evidence="3 4">E4404</strain>
    </source>
</reference>
<accession>A0A2U3B5D7</accession>